<dbReference type="Pfam" id="PF06276">
    <property type="entry name" value="FhuF"/>
    <property type="match status" value="1"/>
</dbReference>
<dbReference type="Proteomes" id="UP001595476">
    <property type="component" value="Unassembled WGS sequence"/>
</dbReference>
<dbReference type="PANTHER" id="PTHR34384:SF5">
    <property type="entry name" value="L-2,3-DIAMINOPROPANOATE--CITRATE LIGASE"/>
    <property type="match status" value="1"/>
</dbReference>
<dbReference type="Gene3D" id="1.10.510.40">
    <property type="match status" value="1"/>
</dbReference>
<keyword evidence="5" id="KW-1185">Reference proteome</keyword>
<dbReference type="PANTHER" id="PTHR34384">
    <property type="entry name" value="L-2,3-DIAMINOPROPANOATE--CITRATE LIGASE"/>
    <property type="match status" value="1"/>
</dbReference>
<dbReference type="RefSeq" id="WP_386722669.1">
    <property type="nucleotide sequence ID" value="NZ_JBHRSZ010000007.1"/>
</dbReference>
<proteinExistence type="inferred from homology"/>
<gene>
    <name evidence="4" type="ORF">ACFOEK_17030</name>
</gene>
<dbReference type="Pfam" id="PF04183">
    <property type="entry name" value="IucA_IucC"/>
    <property type="match status" value="1"/>
</dbReference>
<evidence type="ECO:0000256" key="1">
    <source>
        <dbReference type="ARBA" id="ARBA00007832"/>
    </source>
</evidence>
<accession>A0ABV7HFR8</accession>
<reference evidence="5" key="1">
    <citation type="journal article" date="2019" name="Int. J. Syst. Evol. Microbiol.">
        <title>The Global Catalogue of Microorganisms (GCM) 10K type strain sequencing project: providing services to taxonomists for standard genome sequencing and annotation.</title>
        <authorList>
            <consortium name="The Broad Institute Genomics Platform"/>
            <consortium name="The Broad Institute Genome Sequencing Center for Infectious Disease"/>
            <person name="Wu L."/>
            <person name="Ma J."/>
        </authorList>
    </citation>
    <scope>NUCLEOTIDE SEQUENCE [LARGE SCALE GENOMIC DNA]</scope>
    <source>
        <strain evidence="5">KCTC 52438</strain>
    </source>
</reference>
<dbReference type="InterPro" id="IPR037455">
    <property type="entry name" value="LucA/IucC-like"/>
</dbReference>
<evidence type="ECO:0000259" key="2">
    <source>
        <dbReference type="Pfam" id="PF04183"/>
    </source>
</evidence>
<evidence type="ECO:0000313" key="4">
    <source>
        <dbReference type="EMBL" id="MFC3152744.1"/>
    </source>
</evidence>
<evidence type="ECO:0000259" key="3">
    <source>
        <dbReference type="Pfam" id="PF06276"/>
    </source>
</evidence>
<evidence type="ECO:0000313" key="5">
    <source>
        <dbReference type="Proteomes" id="UP001595476"/>
    </source>
</evidence>
<feature type="domain" description="Aerobactin siderophore biosynthesis IucA/IucC N-terminal" evidence="2">
    <location>
        <begin position="156"/>
        <end position="388"/>
    </location>
</feature>
<dbReference type="InterPro" id="IPR007310">
    <property type="entry name" value="Aerobactin_biosyn_IucA/IucC_N"/>
</dbReference>
<dbReference type="InterPro" id="IPR022770">
    <property type="entry name" value="IucA/IucC-like_C"/>
</dbReference>
<protein>
    <submittedName>
        <fullName evidence="4">IucA/IucC family protein</fullName>
    </submittedName>
</protein>
<organism evidence="4 5">
    <name type="scientific">Litoribrevibacter euphylliae</name>
    <dbReference type="NCBI Taxonomy" id="1834034"/>
    <lineage>
        <taxon>Bacteria</taxon>
        <taxon>Pseudomonadati</taxon>
        <taxon>Pseudomonadota</taxon>
        <taxon>Gammaproteobacteria</taxon>
        <taxon>Oceanospirillales</taxon>
        <taxon>Oceanospirillaceae</taxon>
        <taxon>Litoribrevibacter</taxon>
    </lineage>
</organism>
<comment type="caution">
    <text evidence="4">The sequence shown here is derived from an EMBL/GenBank/DDBJ whole genome shotgun (WGS) entry which is preliminary data.</text>
</comment>
<dbReference type="EMBL" id="JBHRSZ010000007">
    <property type="protein sequence ID" value="MFC3152744.1"/>
    <property type="molecule type" value="Genomic_DNA"/>
</dbReference>
<sequence>MPLSAREIADNASFQAFMNSYLKEVDPGVWHHKECWQQQTGQPLSPQCQHVLELKLPHQNLTLALGISYRSIVGRHTLIEAHQKALHQFHWQPLDFFSVMLLLVKEIYAPASGQGQNDLQKTQELELLARLIESQQVMTRYLETRNQDQRLFSNRFIDSEQSILFGHWLHPTPKSRQGIHEWQHQDYTPELCGHFQLHYFAVDRALVEQGSILSQSAEEILNQVLSSENSNTLPQLDEHMMLVPTHPLQAQWLLHQAYIQGYLESGKIRDIGPLGARFTPTSSVRTLYCESLGFMIKLSIPVKVTNSMRINMHHELEAGVAVASLFRQTQFSTTYPRFQTIDDPAYLTLNLPEQEESGFELIIRENPFSACQPEVERQAVVSLAALTQDSLDPEKPSRLASLIHTIAEEQHSDLQHADLQYVAQEWFEQYWISAIEPAIRLYDEHGIALEAHQQNSLLDVTHGYPSRYFFRDNQGFYLSKSHKESLIAMEPILAKTDDLFYDDDMIINRFSYYLIANQLFSVISRLGNDQLLPEQQTLTRCVELLTELKPALSAQGKRLVEVILCQQDIAFKGNLLTRIHDVDELQSDQELAVYTKIRNPFRDIALSKHMTATDTAHPNASSETPNKVSHNQAFAENGLQALISASKKAALAKDQLAKDLERVPCESV</sequence>
<feature type="domain" description="Aerobactin siderophore biosynthesis IucA/IucC-like C-terminal" evidence="3">
    <location>
        <begin position="424"/>
        <end position="586"/>
    </location>
</feature>
<comment type="similarity">
    <text evidence="1">Belongs to the IucA/IucC family.</text>
</comment>
<name>A0ABV7HFR8_9GAMM</name>